<dbReference type="eggNOG" id="COG2226">
    <property type="taxonomic scope" value="Bacteria"/>
</dbReference>
<dbReference type="InterPro" id="IPR013216">
    <property type="entry name" value="Methyltransf_11"/>
</dbReference>
<dbReference type="Pfam" id="PF08241">
    <property type="entry name" value="Methyltransf_11"/>
    <property type="match status" value="1"/>
</dbReference>
<keyword evidence="3 5" id="KW-0808">Transferase</keyword>
<dbReference type="InterPro" id="IPR029063">
    <property type="entry name" value="SAM-dependent_MTases_sf"/>
</dbReference>
<keyword evidence="6" id="KW-1185">Reference proteome</keyword>
<dbReference type="Proteomes" id="UP000001401">
    <property type="component" value="Chromosome"/>
</dbReference>
<evidence type="ECO:0000256" key="2">
    <source>
        <dbReference type="ARBA" id="ARBA00022603"/>
    </source>
</evidence>
<dbReference type="SUPFAM" id="SSF53335">
    <property type="entry name" value="S-adenosyl-L-methionine-dependent methyltransferases"/>
    <property type="match status" value="1"/>
</dbReference>
<dbReference type="AlphaFoldDB" id="E6TWJ8"/>
<evidence type="ECO:0000256" key="1">
    <source>
        <dbReference type="ARBA" id="ARBA00008361"/>
    </source>
</evidence>
<dbReference type="CDD" id="cd02440">
    <property type="entry name" value="AdoMet_MTases"/>
    <property type="match status" value="1"/>
</dbReference>
<dbReference type="GO" id="GO:0008757">
    <property type="term" value="F:S-adenosylmethionine-dependent methyltransferase activity"/>
    <property type="evidence" value="ECO:0007669"/>
    <property type="project" value="InterPro"/>
</dbReference>
<reference evidence="5" key="1">
    <citation type="submission" date="2010-12" db="EMBL/GenBank/DDBJ databases">
        <title>Complete sequence of Bacillus cellulosilyticus DSM 2522.</title>
        <authorList>
            <consortium name="US DOE Joint Genome Institute"/>
            <person name="Lucas S."/>
            <person name="Copeland A."/>
            <person name="Lapidus A."/>
            <person name="Cheng J.-F."/>
            <person name="Bruce D."/>
            <person name="Goodwin L."/>
            <person name="Pitluck S."/>
            <person name="Chertkov O."/>
            <person name="Detter J.C."/>
            <person name="Han C."/>
            <person name="Tapia R."/>
            <person name="Land M."/>
            <person name="Hauser L."/>
            <person name="Jeffries C."/>
            <person name="Kyrpides N."/>
            <person name="Ivanova N."/>
            <person name="Mikhailova N."/>
            <person name="Brumm P."/>
            <person name="Mead D."/>
            <person name="Woyke T."/>
        </authorList>
    </citation>
    <scope>NUCLEOTIDE SEQUENCE [LARGE SCALE GENOMIC DNA]</scope>
    <source>
        <strain evidence="5">DSM 2522</strain>
    </source>
</reference>
<evidence type="ECO:0000313" key="5">
    <source>
        <dbReference type="EMBL" id="ADU32261.1"/>
    </source>
</evidence>
<sequence>MDVNFGNVARRYAQFRNDLPNELMDSLKIRGVSFTGKSVADFGSGTGVLSRALCREGATVTGVEPSRELIEEAKVLDKNEGVTINYVNHFAESTSLESEKFDYITVLRAWHWFDRQKTMDEMKRILKDRGTILIMDSGFISGSKVISDTVEIVKRYMPNGVIKPAGSKQNSKQFINSFPVEWFQEWKQNRFDLTETYKFEYTVPFTNAEWCGRVGSLSWLSQFDEATQNQILEEIYNHLHKEFGDVKHPILHGCYISILKRI</sequence>
<name>E6TWJ8_EVAC2</name>
<evidence type="ECO:0000313" key="6">
    <source>
        <dbReference type="Proteomes" id="UP000001401"/>
    </source>
</evidence>
<dbReference type="EMBL" id="CP002394">
    <property type="protein sequence ID" value="ADU32261.1"/>
    <property type="molecule type" value="Genomic_DNA"/>
</dbReference>
<dbReference type="Gene3D" id="3.40.50.150">
    <property type="entry name" value="Vaccinia Virus protein VP39"/>
    <property type="match status" value="1"/>
</dbReference>
<dbReference type="OrthoDB" id="9797252at2"/>
<feature type="domain" description="Methyltransferase type 11" evidence="4">
    <location>
        <begin position="41"/>
        <end position="134"/>
    </location>
</feature>
<dbReference type="STRING" id="649639.Bcell_4030"/>
<comment type="similarity">
    <text evidence="1">Belongs to the methyltransferase superfamily.</text>
</comment>
<dbReference type="HOGENOM" id="CLU_049344_8_0_9"/>
<keyword evidence="2 5" id="KW-0489">Methyltransferase</keyword>
<dbReference type="RefSeq" id="WP_013490587.1">
    <property type="nucleotide sequence ID" value="NC_014829.1"/>
</dbReference>
<dbReference type="KEGG" id="bco:Bcell_4030"/>
<evidence type="ECO:0000259" key="4">
    <source>
        <dbReference type="Pfam" id="PF08241"/>
    </source>
</evidence>
<dbReference type="GO" id="GO:0032259">
    <property type="term" value="P:methylation"/>
    <property type="evidence" value="ECO:0007669"/>
    <property type="project" value="UniProtKB-KW"/>
</dbReference>
<proteinExistence type="inferred from homology"/>
<dbReference type="PANTHER" id="PTHR44942:SF4">
    <property type="entry name" value="METHYLTRANSFERASE TYPE 11 DOMAIN-CONTAINING PROTEIN"/>
    <property type="match status" value="1"/>
</dbReference>
<dbReference type="InterPro" id="IPR051052">
    <property type="entry name" value="Diverse_substrate_MTase"/>
</dbReference>
<gene>
    <name evidence="5" type="ordered locus">Bcell_4030</name>
</gene>
<protein>
    <submittedName>
        <fullName evidence="5">Methyltransferase type 11</fullName>
    </submittedName>
</protein>
<evidence type="ECO:0000256" key="3">
    <source>
        <dbReference type="ARBA" id="ARBA00022679"/>
    </source>
</evidence>
<dbReference type="PANTHER" id="PTHR44942">
    <property type="entry name" value="METHYLTRANSF_11 DOMAIN-CONTAINING PROTEIN"/>
    <property type="match status" value="1"/>
</dbReference>
<organism evidence="5 6">
    <name type="scientific">Evansella cellulosilytica (strain ATCC 21833 / DSM 2522 / FERM P-1141 / JCM 9156 / N-4)</name>
    <name type="common">Bacillus cellulosilyticus</name>
    <dbReference type="NCBI Taxonomy" id="649639"/>
    <lineage>
        <taxon>Bacteria</taxon>
        <taxon>Bacillati</taxon>
        <taxon>Bacillota</taxon>
        <taxon>Bacilli</taxon>
        <taxon>Bacillales</taxon>
        <taxon>Bacillaceae</taxon>
        <taxon>Evansella</taxon>
    </lineage>
</organism>
<accession>E6TWJ8</accession>